<keyword evidence="11" id="KW-1185">Reference proteome</keyword>
<dbReference type="InterPro" id="IPR050359">
    <property type="entry name" value="bHLH_transcription_factors"/>
</dbReference>
<dbReference type="GO" id="GO:0070888">
    <property type="term" value="F:E-box binding"/>
    <property type="evidence" value="ECO:0007669"/>
    <property type="project" value="TreeGrafter"/>
</dbReference>
<dbReference type="PANTHER" id="PTHR19290">
    <property type="entry name" value="BASIC HELIX-LOOP-HELIX PROTEIN NEUROGENIN-RELATED"/>
    <property type="match status" value="1"/>
</dbReference>
<dbReference type="PROSITE" id="PS50888">
    <property type="entry name" value="BHLH"/>
    <property type="match status" value="1"/>
</dbReference>
<keyword evidence="7" id="KW-0539">Nucleus</keyword>
<feature type="compositionally biased region" description="Polar residues" evidence="8">
    <location>
        <begin position="235"/>
        <end position="245"/>
    </location>
</feature>
<evidence type="ECO:0000256" key="8">
    <source>
        <dbReference type="SAM" id="MobiDB-lite"/>
    </source>
</evidence>
<organism evidence="10 11">
    <name type="scientific">Polypterus senegalus</name>
    <name type="common">Senegal bichir</name>
    <dbReference type="NCBI Taxonomy" id="55291"/>
    <lineage>
        <taxon>Eukaryota</taxon>
        <taxon>Metazoa</taxon>
        <taxon>Chordata</taxon>
        <taxon>Craniata</taxon>
        <taxon>Vertebrata</taxon>
        <taxon>Euteleostomi</taxon>
        <taxon>Actinopterygii</taxon>
        <taxon>Polypteriformes</taxon>
        <taxon>Polypteridae</taxon>
        <taxon>Polypterus</taxon>
    </lineage>
</organism>
<evidence type="ECO:0000256" key="5">
    <source>
        <dbReference type="ARBA" id="ARBA00023015"/>
    </source>
</evidence>
<dbReference type="Gene3D" id="4.10.280.10">
    <property type="entry name" value="Helix-loop-helix DNA-binding domain"/>
    <property type="match status" value="1"/>
</dbReference>
<keyword evidence="3" id="KW-0221">Differentiation</keyword>
<dbReference type="SMART" id="SM00353">
    <property type="entry name" value="HLH"/>
    <property type="match status" value="1"/>
</dbReference>
<dbReference type="Pfam" id="PF00010">
    <property type="entry name" value="HLH"/>
    <property type="match status" value="1"/>
</dbReference>
<evidence type="ECO:0000259" key="9">
    <source>
        <dbReference type="PROSITE" id="PS50888"/>
    </source>
</evidence>
<feature type="compositionally biased region" description="Basic and acidic residues" evidence="8">
    <location>
        <begin position="250"/>
        <end position="265"/>
    </location>
</feature>
<dbReference type="GO" id="GO:0007423">
    <property type="term" value="P:sensory organ development"/>
    <property type="evidence" value="ECO:0007669"/>
    <property type="project" value="TreeGrafter"/>
</dbReference>
<proteinExistence type="predicted"/>
<feature type="domain" description="BHLH" evidence="9">
    <location>
        <begin position="114"/>
        <end position="166"/>
    </location>
</feature>
<evidence type="ECO:0000313" key="11">
    <source>
        <dbReference type="Proteomes" id="UP000886611"/>
    </source>
</evidence>
<reference evidence="10 11" key="1">
    <citation type="journal article" date="2021" name="Cell">
        <title>Tracing the genetic footprints of vertebrate landing in non-teleost ray-finned fishes.</title>
        <authorList>
            <person name="Bi X."/>
            <person name="Wang K."/>
            <person name="Yang L."/>
            <person name="Pan H."/>
            <person name="Jiang H."/>
            <person name="Wei Q."/>
            <person name="Fang M."/>
            <person name="Yu H."/>
            <person name="Zhu C."/>
            <person name="Cai Y."/>
            <person name="He Y."/>
            <person name="Gan X."/>
            <person name="Zeng H."/>
            <person name="Yu D."/>
            <person name="Zhu Y."/>
            <person name="Jiang H."/>
            <person name="Qiu Q."/>
            <person name="Yang H."/>
            <person name="Zhang Y.E."/>
            <person name="Wang W."/>
            <person name="Zhu M."/>
            <person name="He S."/>
            <person name="Zhang G."/>
        </authorList>
    </citation>
    <scope>NUCLEOTIDE SEQUENCE [LARGE SCALE GENOMIC DNA]</scope>
    <source>
        <strain evidence="10">Bchr_013</strain>
    </source>
</reference>
<dbReference type="SUPFAM" id="SSF47459">
    <property type="entry name" value="HLH, helix-loop-helix DNA-binding domain"/>
    <property type="match status" value="1"/>
</dbReference>
<evidence type="ECO:0000256" key="7">
    <source>
        <dbReference type="ARBA" id="ARBA00023242"/>
    </source>
</evidence>
<dbReference type="CDD" id="cd19713">
    <property type="entry name" value="bHLH_TS_ATOH1"/>
    <property type="match status" value="1"/>
</dbReference>
<evidence type="ECO:0000313" key="10">
    <source>
        <dbReference type="EMBL" id="KAG2455505.1"/>
    </source>
</evidence>
<dbReference type="InterPro" id="IPR036638">
    <property type="entry name" value="HLH_DNA-bd_sf"/>
</dbReference>
<evidence type="ECO:0000256" key="2">
    <source>
        <dbReference type="ARBA" id="ARBA00022473"/>
    </source>
</evidence>
<evidence type="ECO:0000256" key="3">
    <source>
        <dbReference type="ARBA" id="ARBA00022782"/>
    </source>
</evidence>
<name>A0A8X7WT35_POLSE</name>
<evidence type="ECO:0000256" key="1">
    <source>
        <dbReference type="ARBA" id="ARBA00004123"/>
    </source>
</evidence>
<dbReference type="GO" id="GO:0045944">
    <property type="term" value="P:positive regulation of transcription by RNA polymerase II"/>
    <property type="evidence" value="ECO:0007669"/>
    <property type="project" value="TreeGrafter"/>
</dbReference>
<comment type="caution">
    <text evidence="10">The sequence shown here is derived from an EMBL/GenBank/DDBJ whole genome shotgun (WGS) entry which is preliminary data.</text>
</comment>
<dbReference type="GO" id="GO:0046983">
    <property type="term" value="F:protein dimerization activity"/>
    <property type="evidence" value="ECO:0007669"/>
    <property type="project" value="InterPro"/>
</dbReference>
<dbReference type="GO" id="GO:0000981">
    <property type="term" value="F:DNA-binding transcription factor activity, RNA polymerase II-specific"/>
    <property type="evidence" value="ECO:0007669"/>
    <property type="project" value="TreeGrafter"/>
</dbReference>
<accession>A0A8X7WT35</accession>
<dbReference type="FunFam" id="4.10.280.10:FF:000025">
    <property type="entry name" value="protein atonal homolog 7"/>
    <property type="match status" value="1"/>
</dbReference>
<dbReference type="InterPro" id="IPR032661">
    <property type="entry name" value="ATOH1_bHLH"/>
</dbReference>
<keyword evidence="5" id="KW-0805">Transcription regulation</keyword>
<dbReference type="AlphaFoldDB" id="A0A8X7WT35"/>
<dbReference type="GO" id="GO:0061564">
    <property type="term" value="P:axon development"/>
    <property type="evidence" value="ECO:0007669"/>
    <property type="project" value="TreeGrafter"/>
</dbReference>
<evidence type="ECO:0000256" key="6">
    <source>
        <dbReference type="ARBA" id="ARBA00023163"/>
    </source>
</evidence>
<dbReference type="Proteomes" id="UP000886611">
    <property type="component" value="Unassembled WGS sequence"/>
</dbReference>
<dbReference type="EMBL" id="JAATIS010009265">
    <property type="protein sequence ID" value="KAG2455505.1"/>
    <property type="molecule type" value="Genomic_DNA"/>
</dbReference>
<comment type="subcellular location">
    <subcellularLocation>
        <location evidence="1">Nucleus</location>
    </subcellularLocation>
</comment>
<evidence type="ECO:0000256" key="4">
    <source>
        <dbReference type="ARBA" id="ARBA00022902"/>
    </source>
</evidence>
<keyword evidence="6" id="KW-0804">Transcription</keyword>
<feature type="non-terminal residue" evidence="10">
    <location>
        <position position="265"/>
    </location>
</feature>
<feature type="region of interest" description="Disordered" evidence="8">
    <location>
        <begin position="221"/>
        <end position="265"/>
    </location>
</feature>
<dbReference type="GO" id="GO:0005634">
    <property type="term" value="C:nucleus"/>
    <property type="evidence" value="ECO:0007669"/>
    <property type="project" value="UniProtKB-SubCell"/>
</dbReference>
<dbReference type="InterPro" id="IPR011598">
    <property type="entry name" value="bHLH_dom"/>
</dbReference>
<dbReference type="PANTHER" id="PTHR19290:SF150">
    <property type="entry name" value="ATONAL BHLH TRANSCRIPTION FACTOR 1B"/>
    <property type="match status" value="1"/>
</dbReference>
<keyword evidence="4" id="KW-0524">Neurogenesis</keyword>
<protein>
    <submittedName>
        <fullName evidence="10">ATOH1 protein</fullName>
    </submittedName>
</protein>
<feature type="non-terminal residue" evidence="10">
    <location>
        <position position="1"/>
    </location>
</feature>
<gene>
    <name evidence="10" type="primary">Atoh1_2</name>
    <name evidence="10" type="ORF">GTO96_0007615</name>
</gene>
<keyword evidence="2" id="KW-0217">Developmental protein</keyword>
<sequence>MSVTSTKFTRIDWKEGRRADLSMFPEISRLTSSDPRSWLGNRFQVTSHEFLIQPPTEGTTATFYEHGTGVTDVDNSIPSSQSCNNILITDRDICTVKEEARRTTVMEYPVLQKHRRVAANARERRRMHGLNRAFDELRSVIPSQDNEKKLSKYDTLQMAQIYIAELSELLKSVNEKDRCTDSCSQLKMCPSEAISNYPRTCPSSSAKFPVLGELREKQAPTGHLVIVPKPKSVLGTDNGQPSPANGSDGESCHYSDSEDGQMDRR</sequence>